<evidence type="ECO:0000256" key="10">
    <source>
        <dbReference type="ARBA" id="ARBA00023136"/>
    </source>
</evidence>
<name>A0A175YMR8_DAUCS</name>
<dbReference type="GO" id="GO:0005506">
    <property type="term" value="F:iron ion binding"/>
    <property type="evidence" value="ECO:0007669"/>
    <property type="project" value="InterPro"/>
</dbReference>
<evidence type="ECO:0000313" key="11">
    <source>
        <dbReference type="EMBL" id="WOH11375.1"/>
    </source>
</evidence>
<dbReference type="Gene3D" id="1.20.120.990">
    <property type="entry name" value="Glycosyltransferase family 88, C-terminal domain"/>
    <property type="match status" value="1"/>
</dbReference>
<dbReference type="PANTHER" id="PTHR24282">
    <property type="entry name" value="CYTOCHROME P450 FAMILY MEMBER"/>
    <property type="match status" value="1"/>
</dbReference>
<protein>
    <submittedName>
        <fullName evidence="11">Uncharacterized protein</fullName>
    </submittedName>
</protein>
<sequence length="109" mass="12977">MLVDRWNKLAGTQRICEIDVWTEFQDLTRDIISRAAFGSSYEEGRKILKLQKELQVLVMEAMQTVYIPGLRGRLVRFEETEWNPETETRRKERNDPELFYLFGFVAETE</sequence>
<accession>A0A175YMR8</accession>
<comment type="similarity">
    <text evidence="2">Belongs to the cytochrome P450 family.</text>
</comment>
<keyword evidence="4" id="KW-0812">Transmembrane</keyword>
<organism evidence="11 12">
    <name type="scientific">Daucus carota subsp. sativus</name>
    <name type="common">Carrot</name>
    <dbReference type="NCBI Taxonomy" id="79200"/>
    <lineage>
        <taxon>Eukaryota</taxon>
        <taxon>Viridiplantae</taxon>
        <taxon>Streptophyta</taxon>
        <taxon>Embryophyta</taxon>
        <taxon>Tracheophyta</taxon>
        <taxon>Spermatophyta</taxon>
        <taxon>Magnoliopsida</taxon>
        <taxon>eudicotyledons</taxon>
        <taxon>Gunneridae</taxon>
        <taxon>Pentapetalae</taxon>
        <taxon>asterids</taxon>
        <taxon>campanulids</taxon>
        <taxon>Apiales</taxon>
        <taxon>Apiaceae</taxon>
        <taxon>Apioideae</taxon>
        <taxon>Scandiceae</taxon>
        <taxon>Daucinae</taxon>
        <taxon>Daucus</taxon>
        <taxon>Daucus sect. Daucus</taxon>
    </lineage>
</organism>
<dbReference type="Proteomes" id="UP000077755">
    <property type="component" value="Chromosome 8"/>
</dbReference>
<evidence type="ECO:0000256" key="9">
    <source>
        <dbReference type="ARBA" id="ARBA00023033"/>
    </source>
</evidence>
<dbReference type="GO" id="GO:0004497">
    <property type="term" value="F:monooxygenase activity"/>
    <property type="evidence" value="ECO:0007669"/>
    <property type="project" value="UniProtKB-KW"/>
</dbReference>
<dbReference type="GO" id="GO:0020037">
    <property type="term" value="F:heme binding"/>
    <property type="evidence" value="ECO:0007669"/>
    <property type="project" value="InterPro"/>
</dbReference>
<gene>
    <name evidence="11" type="ORF">DCAR_0830857</name>
</gene>
<evidence type="ECO:0000256" key="3">
    <source>
        <dbReference type="ARBA" id="ARBA00022617"/>
    </source>
</evidence>
<evidence type="ECO:0000256" key="7">
    <source>
        <dbReference type="ARBA" id="ARBA00023002"/>
    </source>
</evidence>
<dbReference type="OMA" id="FLASCDE"/>
<dbReference type="EMBL" id="CP093350">
    <property type="protein sequence ID" value="WOH11375.1"/>
    <property type="molecule type" value="Genomic_DNA"/>
</dbReference>
<evidence type="ECO:0000256" key="6">
    <source>
        <dbReference type="ARBA" id="ARBA00022989"/>
    </source>
</evidence>
<dbReference type="InterPro" id="IPR036396">
    <property type="entry name" value="Cyt_P450_sf"/>
</dbReference>
<evidence type="ECO:0000256" key="5">
    <source>
        <dbReference type="ARBA" id="ARBA00022723"/>
    </source>
</evidence>
<keyword evidence="9" id="KW-0503">Monooxygenase</keyword>
<dbReference type="GO" id="GO:0016020">
    <property type="term" value="C:membrane"/>
    <property type="evidence" value="ECO:0007669"/>
    <property type="project" value="UniProtKB-SubCell"/>
</dbReference>
<keyword evidence="3" id="KW-0349">Heme</keyword>
<keyword evidence="8" id="KW-0408">Iron</keyword>
<dbReference type="Gramene" id="KZM84132">
    <property type="protein sequence ID" value="KZM84132"/>
    <property type="gene ID" value="DCAR_028321"/>
</dbReference>
<keyword evidence="5" id="KW-0479">Metal-binding</keyword>
<dbReference type="AlphaFoldDB" id="A0A175YMR8"/>
<evidence type="ECO:0000313" key="12">
    <source>
        <dbReference type="Proteomes" id="UP000077755"/>
    </source>
</evidence>
<keyword evidence="10" id="KW-0472">Membrane</keyword>
<evidence type="ECO:0000256" key="8">
    <source>
        <dbReference type="ARBA" id="ARBA00023004"/>
    </source>
</evidence>
<dbReference type="InterPro" id="IPR050665">
    <property type="entry name" value="Cytochrome_P450_Monooxygen"/>
</dbReference>
<comment type="subcellular location">
    <subcellularLocation>
        <location evidence="1">Membrane</location>
    </subcellularLocation>
</comment>
<reference evidence="11" key="2">
    <citation type="submission" date="2022-03" db="EMBL/GenBank/DDBJ databases">
        <title>Draft title - Genomic analysis of global carrot germplasm unveils the trajectory of domestication and the origin of high carotenoid orange carrot.</title>
        <authorList>
            <person name="Iorizzo M."/>
            <person name="Ellison S."/>
            <person name="Senalik D."/>
            <person name="Macko-Podgorni A."/>
            <person name="Grzebelus D."/>
            <person name="Bostan H."/>
            <person name="Rolling W."/>
            <person name="Curaba J."/>
            <person name="Simon P."/>
        </authorList>
    </citation>
    <scope>NUCLEOTIDE SEQUENCE</scope>
    <source>
        <tissue evidence="11">Leaf</tissue>
    </source>
</reference>
<keyword evidence="12" id="KW-1185">Reference proteome</keyword>
<keyword evidence="7" id="KW-0560">Oxidoreductase</keyword>
<dbReference type="GO" id="GO:0016705">
    <property type="term" value="F:oxidoreductase activity, acting on paired donors, with incorporation or reduction of molecular oxygen"/>
    <property type="evidence" value="ECO:0007669"/>
    <property type="project" value="InterPro"/>
</dbReference>
<reference evidence="11" key="1">
    <citation type="journal article" date="2016" name="Nat. Genet.">
        <title>A high-quality carrot genome assembly provides new insights into carotenoid accumulation and asterid genome evolution.</title>
        <authorList>
            <person name="Iorizzo M."/>
            <person name="Ellison S."/>
            <person name="Senalik D."/>
            <person name="Zeng P."/>
            <person name="Satapoomin P."/>
            <person name="Huang J."/>
            <person name="Bowman M."/>
            <person name="Iovene M."/>
            <person name="Sanseverino W."/>
            <person name="Cavagnaro P."/>
            <person name="Yildiz M."/>
            <person name="Macko-Podgorni A."/>
            <person name="Moranska E."/>
            <person name="Grzebelus E."/>
            <person name="Grzebelus D."/>
            <person name="Ashrafi H."/>
            <person name="Zheng Z."/>
            <person name="Cheng S."/>
            <person name="Spooner D."/>
            <person name="Van Deynze A."/>
            <person name="Simon P."/>
        </authorList>
    </citation>
    <scope>NUCLEOTIDE SEQUENCE</scope>
    <source>
        <tissue evidence="11">Leaf</tissue>
    </source>
</reference>
<evidence type="ECO:0000256" key="4">
    <source>
        <dbReference type="ARBA" id="ARBA00022692"/>
    </source>
</evidence>
<evidence type="ECO:0000256" key="1">
    <source>
        <dbReference type="ARBA" id="ARBA00004370"/>
    </source>
</evidence>
<proteinExistence type="inferred from homology"/>
<dbReference type="PANTHER" id="PTHR24282:SF94">
    <property type="entry name" value="CYTOCHROME P450 72C1"/>
    <property type="match status" value="1"/>
</dbReference>
<dbReference type="SUPFAM" id="SSF48264">
    <property type="entry name" value="Cytochrome P450"/>
    <property type="match status" value="1"/>
</dbReference>
<evidence type="ECO:0000256" key="2">
    <source>
        <dbReference type="ARBA" id="ARBA00010617"/>
    </source>
</evidence>
<keyword evidence="6" id="KW-1133">Transmembrane helix</keyword>